<evidence type="ECO:0000313" key="17">
    <source>
        <dbReference type="Proteomes" id="UP000078534"/>
    </source>
</evidence>
<keyword evidence="11 13" id="KW-1208">Phospholipid metabolism</keyword>
<keyword evidence="10 13" id="KW-0594">Phospholipid biosynthesis</keyword>
<dbReference type="SMART" id="SM00155">
    <property type="entry name" value="PLDc"/>
    <property type="match status" value="2"/>
</dbReference>
<dbReference type="InterPro" id="IPR030874">
    <property type="entry name" value="Cardiolipin_synth_Firmi"/>
</dbReference>
<dbReference type="InterPro" id="IPR025202">
    <property type="entry name" value="PLD-like_dom"/>
</dbReference>
<accession>A0A179SQV6</accession>
<keyword evidence="5 13" id="KW-0812">Transmembrane</keyword>
<sequence>MKNTFRFLLFIAVIASVILLTKNLWGDMVVGTVSVLFTLSIISICIVIFLENRHPSHTITWLVVLGGFPLVGFFIYLLFGRNIKKRRLFEKKALTDEKAFLEIEGNRSSYQDKMEHMGDHQQLLFKLAHRLGHSPISFGTKTKALTDGIETFDHIFNELKKAKHHIHLEYYIIRHDEVGRKLRDVLIEKAREGIEVRFLYDAVGCWKLSKDYIKELSMAGIEMVPFLPVRIPFLNNKINFRNHRKIIVIDGSVGFVGGLNVGDEYLGKNSYFGYWRDTHLLIKGEAVRTLQIIFLQDWYYMTDEKLLSHTYLTTTIEQPEHTGGVQLIAGGPDNKWDVIKNLFFSMIISAKESIWIASPYFVPDEDILSALKVAALSGIDVRLLVPMRPDKKIVYYASRSYFPELLEAGAKVYEYEKGFLHSKIIIVDYELASIGTANMDMRSFHLNFEVNAFLYRTGSTQKLVNEYVKDIELSRAINIEEFSKRPFYKKLFESTARLLSPLL</sequence>
<comment type="caution">
    <text evidence="16">The sequence shown here is derived from an EMBL/GenBank/DDBJ whole genome shotgun (WGS) entry which is preliminary data.</text>
</comment>
<evidence type="ECO:0000313" key="16">
    <source>
        <dbReference type="EMBL" id="OAS83861.1"/>
    </source>
</evidence>
<comment type="catalytic activity">
    <reaction evidence="13">
        <text>2 a 1,2-diacyl-sn-glycero-3-phospho-(1'-sn-glycerol) = a cardiolipin + glycerol</text>
        <dbReference type="Rhea" id="RHEA:31451"/>
        <dbReference type="ChEBI" id="CHEBI:17754"/>
        <dbReference type="ChEBI" id="CHEBI:62237"/>
        <dbReference type="ChEBI" id="CHEBI:64716"/>
    </reaction>
</comment>
<dbReference type="InterPro" id="IPR022924">
    <property type="entry name" value="Cardiolipin_synthase"/>
</dbReference>
<dbReference type="NCBIfam" id="TIGR04265">
    <property type="entry name" value="bac_cardiolipin"/>
    <property type="match status" value="1"/>
</dbReference>
<dbReference type="STRING" id="152268.A6K24_07050"/>
<proteinExistence type="inferred from homology"/>
<evidence type="ECO:0000256" key="11">
    <source>
        <dbReference type="ARBA" id="ARBA00023264"/>
    </source>
</evidence>
<dbReference type="FunFam" id="3.30.870.10:FF:000014">
    <property type="entry name" value="Cardiolipin synthase"/>
    <property type="match status" value="1"/>
</dbReference>
<feature type="domain" description="PLD phosphodiesterase" evidence="15">
    <location>
        <begin position="416"/>
        <end position="443"/>
    </location>
</feature>
<keyword evidence="6" id="KW-0677">Repeat</keyword>
<dbReference type="EC" id="2.7.8.-" evidence="13 14"/>
<feature type="active site" evidence="13">
    <location>
        <position position="250"/>
    </location>
</feature>
<dbReference type="HAMAP" id="MF_01916">
    <property type="entry name" value="Cardiolipin_synth_Cls"/>
    <property type="match status" value="1"/>
</dbReference>
<dbReference type="GO" id="GO:0005886">
    <property type="term" value="C:plasma membrane"/>
    <property type="evidence" value="ECO:0007669"/>
    <property type="project" value="UniProtKB-SubCell"/>
</dbReference>
<feature type="active site" evidence="13">
    <location>
        <position position="428"/>
    </location>
</feature>
<keyword evidence="8 13" id="KW-0443">Lipid metabolism</keyword>
<dbReference type="SUPFAM" id="SSF56024">
    <property type="entry name" value="Phospholipase D/nuclease"/>
    <property type="match status" value="2"/>
</dbReference>
<feature type="active site" evidence="13">
    <location>
        <position position="423"/>
    </location>
</feature>
<dbReference type="InterPro" id="IPR001736">
    <property type="entry name" value="PLipase_D/transphosphatidylase"/>
</dbReference>
<protein>
    <recommendedName>
        <fullName evidence="13 14">Cardiolipin synthase</fullName>
        <shortName evidence="13">CL synthase</shortName>
        <ecNumber evidence="13 14">2.7.8.-</ecNumber>
    </recommendedName>
</protein>
<keyword evidence="9 13" id="KW-0472">Membrane</keyword>
<dbReference type="Pfam" id="PF13396">
    <property type="entry name" value="PLDc_N"/>
    <property type="match status" value="1"/>
</dbReference>
<keyword evidence="17" id="KW-1185">Reference proteome</keyword>
<evidence type="ECO:0000256" key="6">
    <source>
        <dbReference type="ARBA" id="ARBA00022737"/>
    </source>
</evidence>
<organism evidence="16 17">
    <name type="scientific">Metabacillus litoralis</name>
    <dbReference type="NCBI Taxonomy" id="152268"/>
    <lineage>
        <taxon>Bacteria</taxon>
        <taxon>Bacillati</taxon>
        <taxon>Bacillota</taxon>
        <taxon>Bacilli</taxon>
        <taxon>Bacillales</taxon>
        <taxon>Bacillaceae</taxon>
        <taxon>Metabacillus</taxon>
    </lineage>
</organism>
<evidence type="ECO:0000256" key="9">
    <source>
        <dbReference type="ARBA" id="ARBA00023136"/>
    </source>
</evidence>
<dbReference type="AlphaFoldDB" id="A0A179SQV6"/>
<gene>
    <name evidence="16" type="ORF">A6K24_07050</name>
</gene>
<dbReference type="GO" id="GO:0032049">
    <property type="term" value="P:cardiolipin biosynthetic process"/>
    <property type="evidence" value="ECO:0007669"/>
    <property type="project" value="UniProtKB-UniRule"/>
</dbReference>
<feature type="transmembrane region" description="Helical" evidence="13">
    <location>
        <begin position="31"/>
        <end position="50"/>
    </location>
</feature>
<evidence type="ECO:0000256" key="4">
    <source>
        <dbReference type="ARBA" id="ARBA00022679"/>
    </source>
</evidence>
<dbReference type="Proteomes" id="UP000078534">
    <property type="component" value="Unassembled WGS sequence"/>
</dbReference>
<dbReference type="CDD" id="cd09110">
    <property type="entry name" value="PLDc_CLS_1"/>
    <property type="match status" value="1"/>
</dbReference>
<evidence type="ECO:0000259" key="15">
    <source>
        <dbReference type="PROSITE" id="PS50035"/>
    </source>
</evidence>
<keyword evidence="3 13" id="KW-0444">Lipid biosynthesis</keyword>
<comment type="function">
    <text evidence="12 13">Catalyzes the reversible phosphatidyl group transfer from one phosphatidylglycerol molecule to another to form cardiolipin (CL) (diphosphatidylglycerol) and glycerol.</text>
</comment>
<dbReference type="Gene3D" id="3.30.870.10">
    <property type="entry name" value="Endonuclease Chain A"/>
    <property type="match status" value="2"/>
</dbReference>
<evidence type="ECO:0000256" key="12">
    <source>
        <dbReference type="ARBA" id="ARBA00057569"/>
    </source>
</evidence>
<dbReference type="CDD" id="cd09112">
    <property type="entry name" value="PLDc_CLS_2"/>
    <property type="match status" value="1"/>
</dbReference>
<name>A0A179SQV6_9BACI</name>
<feature type="active site" evidence="13">
    <location>
        <position position="243"/>
    </location>
</feature>
<evidence type="ECO:0000256" key="13">
    <source>
        <dbReference type="HAMAP-Rule" id="MF_01916"/>
    </source>
</evidence>
<dbReference type="FunFam" id="3.30.870.10:FF:000021">
    <property type="entry name" value="Cardiolipin synthase"/>
    <property type="match status" value="1"/>
</dbReference>
<keyword evidence="4 13" id="KW-0808">Transferase</keyword>
<evidence type="ECO:0000256" key="8">
    <source>
        <dbReference type="ARBA" id="ARBA00023098"/>
    </source>
</evidence>
<dbReference type="InterPro" id="IPR027379">
    <property type="entry name" value="CLS_N"/>
</dbReference>
<evidence type="ECO:0000256" key="2">
    <source>
        <dbReference type="ARBA" id="ARBA00022475"/>
    </source>
</evidence>
<feature type="transmembrane region" description="Helical" evidence="13">
    <location>
        <begin position="59"/>
        <end position="79"/>
    </location>
</feature>
<dbReference type="EMBL" id="LWSG01000034">
    <property type="protein sequence ID" value="OAS83861.1"/>
    <property type="molecule type" value="Genomic_DNA"/>
</dbReference>
<evidence type="ECO:0000256" key="1">
    <source>
        <dbReference type="ARBA" id="ARBA00004651"/>
    </source>
</evidence>
<evidence type="ECO:0000256" key="3">
    <source>
        <dbReference type="ARBA" id="ARBA00022516"/>
    </source>
</evidence>
<comment type="similarity">
    <text evidence="13">Belongs to the phospholipase D family. Cardiolipin synthase subfamily.</text>
</comment>
<evidence type="ECO:0000256" key="7">
    <source>
        <dbReference type="ARBA" id="ARBA00022989"/>
    </source>
</evidence>
<feature type="active site" evidence="13">
    <location>
        <position position="421"/>
    </location>
</feature>
<dbReference type="PROSITE" id="PS50035">
    <property type="entry name" value="PLD"/>
    <property type="match status" value="2"/>
</dbReference>
<comment type="subcellular location">
    <subcellularLocation>
        <location evidence="1 13">Cell membrane</location>
        <topology evidence="1 13">Multi-pass membrane protein</topology>
    </subcellularLocation>
</comment>
<keyword evidence="7 13" id="KW-1133">Transmembrane helix</keyword>
<evidence type="ECO:0000256" key="14">
    <source>
        <dbReference type="NCBIfam" id="TIGR04265"/>
    </source>
</evidence>
<dbReference type="Pfam" id="PF13091">
    <property type="entry name" value="PLDc_2"/>
    <property type="match status" value="2"/>
</dbReference>
<dbReference type="OrthoDB" id="9762009at2"/>
<evidence type="ECO:0000256" key="10">
    <source>
        <dbReference type="ARBA" id="ARBA00023209"/>
    </source>
</evidence>
<dbReference type="RefSeq" id="WP_066336321.1">
    <property type="nucleotide sequence ID" value="NZ_LWSG01000034.1"/>
</dbReference>
<keyword evidence="2 13" id="KW-1003">Cell membrane</keyword>
<dbReference type="GO" id="GO:0008808">
    <property type="term" value="F:cardiolipin synthase activity"/>
    <property type="evidence" value="ECO:0007669"/>
    <property type="project" value="UniProtKB-UniRule"/>
</dbReference>
<reference evidence="17" key="1">
    <citation type="submission" date="2016-04" db="EMBL/GenBank/DDBJ databases">
        <authorList>
            <person name="Lyu Z."/>
            <person name="Lyu W."/>
        </authorList>
    </citation>
    <scope>NUCLEOTIDE SEQUENCE [LARGE SCALE GENOMIC DNA]</scope>
    <source>
        <strain evidence="17">C44</strain>
    </source>
</reference>
<dbReference type="PANTHER" id="PTHR21248:SF20">
    <property type="entry name" value="CARDIOLIPIN SYNTHASE YWIE-RELATED"/>
    <property type="match status" value="1"/>
</dbReference>
<evidence type="ECO:0000256" key="5">
    <source>
        <dbReference type="ARBA" id="ARBA00022692"/>
    </source>
</evidence>
<feature type="active site" evidence="13">
    <location>
        <position position="245"/>
    </location>
</feature>
<dbReference type="PANTHER" id="PTHR21248">
    <property type="entry name" value="CARDIOLIPIN SYNTHASE"/>
    <property type="match status" value="1"/>
</dbReference>
<feature type="transmembrane region" description="Helical" evidence="13">
    <location>
        <begin position="7"/>
        <end position="25"/>
    </location>
</feature>
<feature type="domain" description="PLD phosphodiesterase" evidence="15">
    <location>
        <begin position="238"/>
        <end position="265"/>
    </location>
</feature>